<dbReference type="EMBL" id="LRRQ01000183">
    <property type="protein sequence ID" value="OAM87152.1"/>
    <property type="molecule type" value="Genomic_DNA"/>
</dbReference>
<dbReference type="InterPro" id="IPR046532">
    <property type="entry name" value="DUF6597"/>
</dbReference>
<dbReference type="PROSITE" id="PS01124">
    <property type="entry name" value="HTH_ARAC_FAMILY_2"/>
    <property type="match status" value="1"/>
</dbReference>
<keyword evidence="1" id="KW-0805">Transcription regulation</keyword>
<keyword evidence="2" id="KW-0238">DNA-binding</keyword>
<accession>A0A178IAU5</accession>
<dbReference type="Gene3D" id="1.10.10.60">
    <property type="entry name" value="Homeodomain-like"/>
    <property type="match status" value="1"/>
</dbReference>
<dbReference type="GO" id="GO:0003700">
    <property type="term" value="F:DNA-binding transcription factor activity"/>
    <property type="evidence" value="ECO:0007669"/>
    <property type="project" value="InterPro"/>
</dbReference>
<evidence type="ECO:0000313" key="6">
    <source>
        <dbReference type="Proteomes" id="UP000078486"/>
    </source>
</evidence>
<dbReference type="Pfam" id="PF12833">
    <property type="entry name" value="HTH_18"/>
    <property type="match status" value="1"/>
</dbReference>
<evidence type="ECO:0000259" key="4">
    <source>
        <dbReference type="PROSITE" id="PS01124"/>
    </source>
</evidence>
<reference evidence="5 6" key="1">
    <citation type="submission" date="2016-01" db="EMBL/GenBank/DDBJ databases">
        <title>High potential of lignocellulose degradation of a new Verrucomicrobia species.</title>
        <authorList>
            <person name="Wang Y."/>
            <person name="Shi Y."/>
            <person name="Qiu Z."/>
            <person name="Liu S."/>
            <person name="Yang H."/>
        </authorList>
    </citation>
    <scope>NUCLEOTIDE SEQUENCE [LARGE SCALE GENOMIC DNA]</scope>
    <source>
        <strain evidence="5 6">TSB47</strain>
    </source>
</reference>
<dbReference type="PANTHER" id="PTHR46796:SF15">
    <property type="entry name" value="BLL1074 PROTEIN"/>
    <property type="match status" value="1"/>
</dbReference>
<keyword evidence="6" id="KW-1185">Reference proteome</keyword>
<evidence type="ECO:0000313" key="5">
    <source>
        <dbReference type="EMBL" id="OAM87152.1"/>
    </source>
</evidence>
<sequence length="277" mass="30098">MGNGTTHLSSPRYCEAAPPASIAKWVEAIWWIRGTVSDGIHWHDVLPDGCADWIVSADSRGVESVFVGSMTRRLPVPMRGRVNSFGIRFRPGALAGVVKAPMAEMRDCRLPFGYAMPLPVNDGGWLADAVADGATPRTLVKLATQLLARWHGLRGADHGAARAVRAVGAFAARHEDMTVAQIAASAGMSVRTLRRVFDLAVGVSPKFFARVLRLQEVLAVMEAERAAMDWADVAGRAGFADQAHLVREFREFTGRTPTAYWAALKNGRFLQYGASRV</sequence>
<dbReference type="InterPro" id="IPR018060">
    <property type="entry name" value="HTH_AraC"/>
</dbReference>
<dbReference type="AlphaFoldDB" id="A0A178IAU5"/>
<name>A0A178IAU5_9BACT</name>
<dbReference type="SMART" id="SM00342">
    <property type="entry name" value="HTH_ARAC"/>
    <property type="match status" value="1"/>
</dbReference>
<evidence type="ECO:0000256" key="3">
    <source>
        <dbReference type="ARBA" id="ARBA00023163"/>
    </source>
</evidence>
<comment type="caution">
    <text evidence="5">The sequence shown here is derived from an EMBL/GenBank/DDBJ whole genome shotgun (WGS) entry which is preliminary data.</text>
</comment>
<dbReference type="InterPro" id="IPR050204">
    <property type="entry name" value="AraC_XylS_family_regulators"/>
</dbReference>
<dbReference type="Proteomes" id="UP000078486">
    <property type="component" value="Unassembled WGS sequence"/>
</dbReference>
<gene>
    <name evidence="5" type="ORF">AW736_24300</name>
</gene>
<protein>
    <recommendedName>
        <fullName evidence="4">HTH araC/xylS-type domain-containing protein</fullName>
    </recommendedName>
</protein>
<evidence type="ECO:0000256" key="1">
    <source>
        <dbReference type="ARBA" id="ARBA00023015"/>
    </source>
</evidence>
<feature type="domain" description="HTH araC/xylS-type" evidence="4">
    <location>
        <begin position="161"/>
        <end position="263"/>
    </location>
</feature>
<dbReference type="Pfam" id="PF20240">
    <property type="entry name" value="DUF6597"/>
    <property type="match status" value="1"/>
</dbReference>
<proteinExistence type="predicted"/>
<dbReference type="GO" id="GO:0043565">
    <property type="term" value="F:sequence-specific DNA binding"/>
    <property type="evidence" value="ECO:0007669"/>
    <property type="project" value="InterPro"/>
</dbReference>
<dbReference type="OrthoDB" id="323290at2"/>
<organism evidence="5 6">
    <name type="scientific">Termitidicoccus mucosus</name>
    <dbReference type="NCBI Taxonomy" id="1184151"/>
    <lineage>
        <taxon>Bacteria</taxon>
        <taxon>Pseudomonadati</taxon>
        <taxon>Verrucomicrobiota</taxon>
        <taxon>Opitutia</taxon>
        <taxon>Opitutales</taxon>
        <taxon>Opitutaceae</taxon>
        <taxon>Termitidicoccus</taxon>
    </lineage>
</organism>
<keyword evidence="3" id="KW-0804">Transcription</keyword>
<dbReference type="STRING" id="1184151.AW736_24300"/>
<evidence type="ECO:0000256" key="2">
    <source>
        <dbReference type="ARBA" id="ARBA00023125"/>
    </source>
</evidence>
<dbReference type="SUPFAM" id="SSF46689">
    <property type="entry name" value="Homeodomain-like"/>
    <property type="match status" value="1"/>
</dbReference>
<dbReference type="InterPro" id="IPR009057">
    <property type="entry name" value="Homeodomain-like_sf"/>
</dbReference>
<dbReference type="PANTHER" id="PTHR46796">
    <property type="entry name" value="HTH-TYPE TRANSCRIPTIONAL ACTIVATOR RHAS-RELATED"/>
    <property type="match status" value="1"/>
</dbReference>